<protein>
    <submittedName>
        <fullName evidence="2">Uncharacterized protein</fullName>
    </submittedName>
</protein>
<dbReference type="AlphaFoldDB" id="A0AAW1SSE3"/>
<feature type="compositionally biased region" description="Basic residues" evidence="1">
    <location>
        <begin position="11"/>
        <end position="21"/>
    </location>
</feature>
<organism evidence="2 3">
    <name type="scientific">Apatococcus fuscideae</name>
    <dbReference type="NCBI Taxonomy" id="2026836"/>
    <lineage>
        <taxon>Eukaryota</taxon>
        <taxon>Viridiplantae</taxon>
        <taxon>Chlorophyta</taxon>
        <taxon>core chlorophytes</taxon>
        <taxon>Trebouxiophyceae</taxon>
        <taxon>Chlorellales</taxon>
        <taxon>Chlorellaceae</taxon>
        <taxon>Apatococcus</taxon>
    </lineage>
</organism>
<reference evidence="2 3" key="1">
    <citation type="journal article" date="2024" name="Nat. Commun.">
        <title>Phylogenomics reveals the evolutionary origins of lichenization in chlorophyte algae.</title>
        <authorList>
            <person name="Puginier C."/>
            <person name="Libourel C."/>
            <person name="Otte J."/>
            <person name="Skaloud P."/>
            <person name="Haon M."/>
            <person name="Grisel S."/>
            <person name="Petersen M."/>
            <person name="Berrin J.G."/>
            <person name="Delaux P.M."/>
            <person name="Dal Grande F."/>
            <person name="Keller J."/>
        </authorList>
    </citation>
    <scope>NUCLEOTIDE SEQUENCE [LARGE SCALE GENOMIC DNA]</scope>
    <source>
        <strain evidence="2 3">SAG 2523</strain>
    </source>
</reference>
<proteinExistence type="predicted"/>
<dbReference type="Proteomes" id="UP001485043">
    <property type="component" value="Unassembled WGS sequence"/>
</dbReference>
<sequence>MDLPGKDAARSKWRSSQRHKSGPSARPGSSQSGKPPKASLDSNFDRYEEEEVDTRAGQARRSAGEDLTTLLRDAEGSQLAARRRAKVSAEPEIELLAHALDGAIPQGLRLDTDALAKALSFIPLHELLGLDPKGCNQCNQ</sequence>
<evidence type="ECO:0000313" key="3">
    <source>
        <dbReference type="Proteomes" id="UP001485043"/>
    </source>
</evidence>
<name>A0AAW1SSE3_9CHLO</name>
<feature type="compositionally biased region" description="Basic and acidic residues" evidence="1">
    <location>
        <begin position="1"/>
        <end position="10"/>
    </location>
</feature>
<accession>A0AAW1SSE3</accession>
<gene>
    <name evidence="2" type="ORF">WJX84_010081</name>
</gene>
<keyword evidence="3" id="KW-1185">Reference proteome</keyword>
<evidence type="ECO:0000313" key="2">
    <source>
        <dbReference type="EMBL" id="KAK9855117.1"/>
    </source>
</evidence>
<feature type="region of interest" description="Disordered" evidence="1">
    <location>
        <begin position="1"/>
        <end position="66"/>
    </location>
</feature>
<comment type="caution">
    <text evidence="2">The sequence shown here is derived from an EMBL/GenBank/DDBJ whole genome shotgun (WGS) entry which is preliminary data.</text>
</comment>
<evidence type="ECO:0000256" key="1">
    <source>
        <dbReference type="SAM" id="MobiDB-lite"/>
    </source>
</evidence>
<dbReference type="EMBL" id="JALJOV010001078">
    <property type="protein sequence ID" value="KAK9855117.1"/>
    <property type="molecule type" value="Genomic_DNA"/>
</dbReference>